<dbReference type="RefSeq" id="WP_386196098.1">
    <property type="nucleotide sequence ID" value="NZ_JBHSBC010000049.1"/>
</dbReference>
<feature type="compositionally biased region" description="Basic and acidic residues" evidence="1">
    <location>
        <begin position="253"/>
        <end position="267"/>
    </location>
</feature>
<evidence type="ECO:0008006" key="4">
    <source>
        <dbReference type="Google" id="ProtNLM"/>
    </source>
</evidence>
<feature type="compositionally biased region" description="Basic and acidic residues" evidence="1">
    <location>
        <begin position="213"/>
        <end position="222"/>
    </location>
</feature>
<reference evidence="3" key="1">
    <citation type="journal article" date="2019" name="Int. J. Syst. Evol. Microbiol.">
        <title>The Global Catalogue of Microorganisms (GCM) 10K type strain sequencing project: providing services to taxonomists for standard genome sequencing and annotation.</title>
        <authorList>
            <consortium name="The Broad Institute Genomics Platform"/>
            <consortium name="The Broad Institute Genome Sequencing Center for Infectious Disease"/>
            <person name="Wu L."/>
            <person name="Ma J."/>
        </authorList>
    </citation>
    <scope>NUCLEOTIDE SEQUENCE [LARGE SCALE GENOMIC DNA]</scope>
    <source>
        <strain evidence="3">TBRC 7912</strain>
    </source>
</reference>
<dbReference type="Proteomes" id="UP001595698">
    <property type="component" value="Unassembled WGS sequence"/>
</dbReference>
<dbReference type="EMBL" id="JBHSBC010000049">
    <property type="protein sequence ID" value="MFC3985975.1"/>
    <property type="molecule type" value="Genomic_DNA"/>
</dbReference>
<protein>
    <recommendedName>
        <fullName evidence="4">Cell division protein DivIVA</fullName>
    </recommendedName>
</protein>
<comment type="caution">
    <text evidence="2">The sequence shown here is derived from an EMBL/GenBank/DDBJ whole genome shotgun (WGS) entry which is preliminary data.</text>
</comment>
<feature type="region of interest" description="Disordered" evidence="1">
    <location>
        <begin position="112"/>
        <end position="267"/>
    </location>
</feature>
<evidence type="ECO:0000313" key="2">
    <source>
        <dbReference type="EMBL" id="MFC3985975.1"/>
    </source>
</evidence>
<gene>
    <name evidence="2" type="ORF">ACFOYY_38010</name>
</gene>
<proteinExistence type="predicted"/>
<keyword evidence="3" id="KW-1185">Reference proteome</keyword>
<name>A0ABV8FEX9_9ACTN</name>
<accession>A0ABV8FEX9</accession>
<sequence length="267" mass="28328">MLVVLALAALAVIAAVVAVSMGRGGELARFVPDVPPLELPEPKRLGAADFMALQLPVSVIGYNTQSVDETLNRVVNALSERDTRIAVLEQQIAELLAGRLQARHDAALTAPPVMREALPGPTDTVRRADPESEEPPAAGETDTDEVVEPGKVQEAQKASEAGEPVETGEANAPEKVQEPDEPQAVREVQEAEEPGEAAAPRKASEPQETGKPAAEEAAKPEEPLETVRSPEESAAGAVEPAESADKDPDEQDEKDKKREKQGVKEGR</sequence>
<evidence type="ECO:0000313" key="3">
    <source>
        <dbReference type="Proteomes" id="UP001595698"/>
    </source>
</evidence>
<organism evidence="2 3">
    <name type="scientific">Streptosporangium jomthongense</name>
    <dbReference type="NCBI Taxonomy" id="1193683"/>
    <lineage>
        <taxon>Bacteria</taxon>
        <taxon>Bacillati</taxon>
        <taxon>Actinomycetota</taxon>
        <taxon>Actinomycetes</taxon>
        <taxon>Streptosporangiales</taxon>
        <taxon>Streptosporangiaceae</taxon>
        <taxon>Streptosporangium</taxon>
    </lineage>
</organism>
<feature type="compositionally biased region" description="Basic and acidic residues" evidence="1">
    <location>
        <begin position="175"/>
        <end position="189"/>
    </location>
</feature>
<evidence type="ECO:0000256" key="1">
    <source>
        <dbReference type="SAM" id="MobiDB-lite"/>
    </source>
</evidence>